<dbReference type="Pfam" id="PF00211">
    <property type="entry name" value="Guanylate_cyc"/>
    <property type="match status" value="1"/>
</dbReference>
<evidence type="ECO:0000256" key="4">
    <source>
        <dbReference type="ARBA" id="ARBA00022989"/>
    </source>
</evidence>
<evidence type="ECO:0000256" key="2">
    <source>
        <dbReference type="ARBA" id="ARBA00022692"/>
    </source>
</evidence>
<keyword evidence="2" id="KW-0812">Transmembrane</keyword>
<evidence type="ECO:0000313" key="9">
    <source>
        <dbReference type="Proteomes" id="UP000245390"/>
    </source>
</evidence>
<dbReference type="AlphaFoldDB" id="A0A316GFN8"/>
<dbReference type="Gene3D" id="3.30.70.1230">
    <property type="entry name" value="Nucleotide cyclase"/>
    <property type="match status" value="1"/>
</dbReference>
<evidence type="ECO:0000313" key="8">
    <source>
        <dbReference type="EMBL" id="PWK53507.1"/>
    </source>
</evidence>
<keyword evidence="3" id="KW-0547">Nucleotide-binding</keyword>
<dbReference type="PANTHER" id="PTHR11920:SF335">
    <property type="entry name" value="GUANYLATE CYCLASE"/>
    <property type="match status" value="1"/>
</dbReference>
<organism evidence="8 9">
    <name type="scientific">Silicimonas algicola</name>
    <dbReference type="NCBI Taxonomy" id="1826607"/>
    <lineage>
        <taxon>Bacteria</taxon>
        <taxon>Pseudomonadati</taxon>
        <taxon>Pseudomonadota</taxon>
        <taxon>Alphaproteobacteria</taxon>
        <taxon>Rhodobacterales</taxon>
        <taxon>Paracoccaceae</taxon>
    </lineage>
</organism>
<protein>
    <submittedName>
        <fullName evidence="8">Class 3 adenylate cyclase</fullName>
    </submittedName>
</protein>
<evidence type="ECO:0000256" key="6">
    <source>
        <dbReference type="ARBA" id="ARBA00023239"/>
    </source>
</evidence>
<dbReference type="GO" id="GO:0004016">
    <property type="term" value="F:adenylate cyclase activity"/>
    <property type="evidence" value="ECO:0007669"/>
    <property type="project" value="UniProtKB-ARBA"/>
</dbReference>
<keyword evidence="5" id="KW-0472">Membrane</keyword>
<keyword evidence="9" id="KW-1185">Reference proteome</keyword>
<dbReference type="GO" id="GO:0035556">
    <property type="term" value="P:intracellular signal transduction"/>
    <property type="evidence" value="ECO:0007669"/>
    <property type="project" value="InterPro"/>
</dbReference>
<evidence type="ECO:0000256" key="5">
    <source>
        <dbReference type="ARBA" id="ARBA00023136"/>
    </source>
</evidence>
<dbReference type="InterPro" id="IPR029787">
    <property type="entry name" value="Nucleotide_cyclase"/>
</dbReference>
<dbReference type="PANTHER" id="PTHR11920">
    <property type="entry name" value="GUANYLYL CYCLASE"/>
    <property type="match status" value="1"/>
</dbReference>
<dbReference type="RefSeq" id="WP_109760978.1">
    <property type="nucleotide sequence ID" value="NZ_CP034588.1"/>
</dbReference>
<dbReference type="EMBL" id="QGGV01000013">
    <property type="protein sequence ID" value="PWK53507.1"/>
    <property type="molecule type" value="Genomic_DNA"/>
</dbReference>
<dbReference type="KEGG" id="salo:EF888_15490"/>
<keyword evidence="4" id="KW-1133">Transmembrane helix</keyword>
<dbReference type="SUPFAM" id="SSF55073">
    <property type="entry name" value="Nucleotide cyclase"/>
    <property type="match status" value="1"/>
</dbReference>
<keyword evidence="6" id="KW-0456">Lyase</keyword>
<comment type="caution">
    <text evidence="8">The sequence shown here is derived from an EMBL/GenBank/DDBJ whole genome shotgun (WGS) entry which is preliminary data.</text>
</comment>
<dbReference type="GO" id="GO:0000166">
    <property type="term" value="F:nucleotide binding"/>
    <property type="evidence" value="ECO:0007669"/>
    <property type="project" value="UniProtKB-KW"/>
</dbReference>
<accession>A0A316GFN8</accession>
<evidence type="ECO:0000256" key="3">
    <source>
        <dbReference type="ARBA" id="ARBA00022741"/>
    </source>
</evidence>
<dbReference type="InterPro" id="IPR050401">
    <property type="entry name" value="Cyclic_nucleotide_synthase"/>
</dbReference>
<evidence type="ECO:0000259" key="7">
    <source>
        <dbReference type="PROSITE" id="PS50125"/>
    </source>
</evidence>
<evidence type="ECO:0000256" key="1">
    <source>
        <dbReference type="ARBA" id="ARBA00004370"/>
    </source>
</evidence>
<dbReference type="CDD" id="cd07302">
    <property type="entry name" value="CHD"/>
    <property type="match status" value="1"/>
</dbReference>
<comment type="subcellular location">
    <subcellularLocation>
        <location evidence="1">Membrane</location>
    </subcellularLocation>
</comment>
<gene>
    <name evidence="8" type="ORF">C8D95_11332</name>
</gene>
<feature type="domain" description="Guanylate cyclase" evidence="7">
    <location>
        <begin position="165"/>
        <end position="292"/>
    </location>
</feature>
<dbReference type="Proteomes" id="UP000245390">
    <property type="component" value="Unassembled WGS sequence"/>
</dbReference>
<dbReference type="OrthoDB" id="315417at2"/>
<dbReference type="SMART" id="SM00044">
    <property type="entry name" value="CYCc"/>
    <property type="match status" value="1"/>
</dbReference>
<reference evidence="8 9" key="1">
    <citation type="submission" date="2018-05" db="EMBL/GenBank/DDBJ databases">
        <title>Genomic Encyclopedia of Type Strains, Phase IV (KMG-IV): sequencing the most valuable type-strain genomes for metagenomic binning, comparative biology and taxonomic classification.</title>
        <authorList>
            <person name="Goeker M."/>
        </authorList>
    </citation>
    <scope>NUCLEOTIDE SEQUENCE [LARGE SCALE GENOMIC DNA]</scope>
    <source>
        <strain evidence="8 9">DSM 103371</strain>
    </source>
</reference>
<dbReference type="GO" id="GO:0009190">
    <property type="term" value="P:cyclic nucleotide biosynthetic process"/>
    <property type="evidence" value="ECO:0007669"/>
    <property type="project" value="InterPro"/>
</dbReference>
<name>A0A316GFN8_9RHOB</name>
<proteinExistence type="predicted"/>
<dbReference type="PROSITE" id="PS50125">
    <property type="entry name" value="GUANYLATE_CYCLASE_2"/>
    <property type="match status" value="1"/>
</dbReference>
<dbReference type="GO" id="GO:0016020">
    <property type="term" value="C:membrane"/>
    <property type="evidence" value="ECO:0007669"/>
    <property type="project" value="UniProtKB-SubCell"/>
</dbReference>
<sequence length="331" mass="36185">MIEAINEQLLRAIGVGVALVDVTTGAVRFANDTFSEWFGADRGDGAVIVGTLDVMAALEKLRTEGRHTVEVTFKSGRRSMTVAIEFNRALEEQNLAVLVCQNISRIKELESMIDSYAMMVERNTHEIRREKEQVEKLLLNLMPRSAYEEFRSFGAVVPRTFDSVSVISVDFQGFADLLAANDPASVVADLNDIFTAFDRIGQQFGCERIRTMGDSYIAVAGVPDPVGDHAAAIAGTAVRFLRFIRRRNETHQMKWPIRIGIASGSVIGSVVGVQKYVYDVFGPAVTTANKVRRSAETMTVATDLSTAALLGEGFAVIDKGDGLRILQSATE</sequence>
<dbReference type="InterPro" id="IPR001054">
    <property type="entry name" value="A/G_cyclase"/>
</dbReference>